<name>A0A6L2J261_TANCI</name>
<dbReference type="EMBL" id="BKCJ010000198">
    <property type="protein sequence ID" value="GEU30891.1"/>
    <property type="molecule type" value="Genomic_DNA"/>
</dbReference>
<dbReference type="AlphaFoldDB" id="A0A6L2J261"/>
<proteinExistence type="predicted"/>
<gene>
    <name evidence="1" type="ORF">Tci_002869</name>
</gene>
<comment type="caution">
    <text evidence="1">The sequence shown here is derived from an EMBL/GenBank/DDBJ whole genome shotgun (WGS) entry which is preliminary data.</text>
</comment>
<protein>
    <submittedName>
        <fullName evidence="1">Uncharacterized protein</fullName>
    </submittedName>
</protein>
<reference evidence="1" key="1">
    <citation type="journal article" date="2019" name="Sci. Rep.">
        <title>Draft genome of Tanacetum cinerariifolium, the natural source of mosquito coil.</title>
        <authorList>
            <person name="Yamashiro T."/>
            <person name="Shiraishi A."/>
            <person name="Satake H."/>
            <person name="Nakayama K."/>
        </authorList>
    </citation>
    <scope>NUCLEOTIDE SEQUENCE</scope>
</reference>
<organism evidence="1">
    <name type="scientific">Tanacetum cinerariifolium</name>
    <name type="common">Dalmatian daisy</name>
    <name type="synonym">Chrysanthemum cinerariifolium</name>
    <dbReference type="NCBI Taxonomy" id="118510"/>
    <lineage>
        <taxon>Eukaryota</taxon>
        <taxon>Viridiplantae</taxon>
        <taxon>Streptophyta</taxon>
        <taxon>Embryophyta</taxon>
        <taxon>Tracheophyta</taxon>
        <taxon>Spermatophyta</taxon>
        <taxon>Magnoliopsida</taxon>
        <taxon>eudicotyledons</taxon>
        <taxon>Gunneridae</taxon>
        <taxon>Pentapetalae</taxon>
        <taxon>asterids</taxon>
        <taxon>campanulids</taxon>
        <taxon>Asterales</taxon>
        <taxon>Asteraceae</taxon>
        <taxon>Asteroideae</taxon>
        <taxon>Anthemideae</taxon>
        <taxon>Anthemidinae</taxon>
        <taxon>Tanacetum</taxon>
    </lineage>
</organism>
<accession>A0A6L2J261</accession>
<evidence type="ECO:0000313" key="1">
    <source>
        <dbReference type="EMBL" id="GEU30891.1"/>
    </source>
</evidence>
<sequence>MLQKEAFCSMLRILITFLIEREAWKNSMKVYQKLLLDICGARVVQVALHIGESIEHEDGELDSGKKKRRKGSLSHKFDGRNRILPFKSHVNIIDFLVTVNVTDYDSAKETSLICSTPVPSLEKLVGAKPVSGPKTIKSILKSSLTFKVETLKSLGWYLEEIHVTWTQFGKKRTRIQLYTNLDIKKAYIPWRRRRNSLQRRQKTKATTSETLATVSEVANLKETLEDSVRQRRHNLQATPSRLISYILKP</sequence>